<comment type="caution">
    <text evidence="6">The sequence shown here is derived from an EMBL/GenBank/DDBJ whole genome shotgun (WGS) entry which is preliminary data.</text>
</comment>
<dbReference type="PANTHER" id="PTHR11620">
    <property type="entry name" value="60S RIBOSOMAL PROTEIN L23A"/>
    <property type="match status" value="1"/>
</dbReference>
<protein>
    <recommendedName>
        <fullName evidence="4">Large ribosomal subunit protein uL23</fullName>
    </recommendedName>
</protein>
<evidence type="ECO:0000313" key="6">
    <source>
        <dbReference type="EMBL" id="KKS12865.1"/>
    </source>
</evidence>
<comment type="similarity">
    <text evidence="1 4">Belongs to the universal ribosomal protein uL23 family.</text>
</comment>
<reference evidence="6 7" key="1">
    <citation type="journal article" date="2015" name="Nature">
        <title>rRNA introns, odd ribosomes, and small enigmatic genomes across a large radiation of phyla.</title>
        <authorList>
            <person name="Brown C.T."/>
            <person name="Hug L.A."/>
            <person name="Thomas B.C."/>
            <person name="Sharon I."/>
            <person name="Castelle C.J."/>
            <person name="Singh A."/>
            <person name="Wilkins M.J."/>
            <person name="Williams K.H."/>
            <person name="Banfield J.F."/>
        </authorList>
    </citation>
    <scope>NUCLEOTIDE SEQUENCE [LARGE SCALE GENOMIC DNA]</scope>
</reference>
<dbReference type="InterPro" id="IPR012678">
    <property type="entry name" value="Ribosomal_uL23/eL15/eS24_sf"/>
</dbReference>
<evidence type="ECO:0000256" key="4">
    <source>
        <dbReference type="HAMAP-Rule" id="MF_01369"/>
    </source>
</evidence>
<comment type="function">
    <text evidence="4">One of the early assembly proteins it binds 23S rRNA. One of the proteins that surrounds the polypeptide exit tunnel on the outside of the ribosome. Forms the main docking site for trigger factor binding to the ribosome.</text>
</comment>
<keyword evidence="2 4" id="KW-0689">Ribosomal protein</keyword>
<dbReference type="GO" id="GO:0019843">
    <property type="term" value="F:rRNA binding"/>
    <property type="evidence" value="ECO:0007669"/>
    <property type="project" value="UniProtKB-UniRule"/>
</dbReference>
<dbReference type="SUPFAM" id="SSF54189">
    <property type="entry name" value="Ribosomal proteins S24e, L23 and L15e"/>
    <property type="match status" value="1"/>
</dbReference>
<organism evidence="6 7">
    <name type="scientific">Candidatus Yanofskybacteria bacterium GW2011_GWA1_41_6</name>
    <dbReference type="NCBI Taxonomy" id="1619020"/>
    <lineage>
        <taxon>Bacteria</taxon>
        <taxon>Candidatus Yanofskyibacteriota</taxon>
    </lineage>
</organism>
<feature type="compositionally biased region" description="Polar residues" evidence="5">
    <location>
        <begin position="12"/>
        <end position="24"/>
    </location>
</feature>
<dbReference type="GO" id="GO:0006412">
    <property type="term" value="P:translation"/>
    <property type="evidence" value="ECO:0007669"/>
    <property type="project" value="UniProtKB-UniRule"/>
</dbReference>
<keyword evidence="4" id="KW-0699">rRNA-binding</keyword>
<feature type="region of interest" description="Disordered" evidence="5">
    <location>
        <begin position="1"/>
        <end position="30"/>
    </location>
</feature>
<evidence type="ECO:0000313" key="7">
    <source>
        <dbReference type="Proteomes" id="UP000034380"/>
    </source>
</evidence>
<sequence>MSALNLFKKSGSRTSGKKQPTLKQSEVALPDKSESVAPKISNLVIAPVSAILHPYVSEKATRLEGMNQYMFKVTRFANKPEVKKAIQNRYKVTVVSVNMINMPSKKRTVGRHVGTKSGFRKAIVTLAEGDSINFAKA</sequence>
<dbReference type="GO" id="GO:0003735">
    <property type="term" value="F:structural constituent of ribosome"/>
    <property type="evidence" value="ECO:0007669"/>
    <property type="project" value="InterPro"/>
</dbReference>
<dbReference type="InterPro" id="IPR013025">
    <property type="entry name" value="Ribosomal_uL23-like"/>
</dbReference>
<dbReference type="Pfam" id="PF00276">
    <property type="entry name" value="Ribosomal_L23"/>
    <property type="match status" value="1"/>
</dbReference>
<keyword evidence="3 4" id="KW-0687">Ribonucleoprotein</keyword>
<dbReference type="HAMAP" id="MF_01369_B">
    <property type="entry name" value="Ribosomal_uL23_B"/>
    <property type="match status" value="1"/>
</dbReference>
<evidence type="ECO:0000256" key="2">
    <source>
        <dbReference type="ARBA" id="ARBA00022980"/>
    </source>
</evidence>
<dbReference type="AlphaFoldDB" id="A0A0G0WJ15"/>
<dbReference type="InterPro" id="IPR012677">
    <property type="entry name" value="Nucleotide-bd_a/b_plait_sf"/>
</dbReference>
<evidence type="ECO:0000256" key="5">
    <source>
        <dbReference type="SAM" id="MobiDB-lite"/>
    </source>
</evidence>
<dbReference type="GO" id="GO:0005840">
    <property type="term" value="C:ribosome"/>
    <property type="evidence" value="ECO:0007669"/>
    <property type="project" value="UniProtKB-KW"/>
</dbReference>
<accession>A0A0G0WJ15</accession>
<name>A0A0G0WJ15_9BACT</name>
<keyword evidence="4" id="KW-0694">RNA-binding</keyword>
<dbReference type="EMBL" id="LCBQ01000030">
    <property type="protein sequence ID" value="KKS12865.1"/>
    <property type="molecule type" value="Genomic_DNA"/>
</dbReference>
<comment type="subunit">
    <text evidence="4">Part of the 50S ribosomal subunit. Contacts protein L29, and trigger factor when it is bound to the ribosome.</text>
</comment>
<dbReference type="Proteomes" id="UP000034380">
    <property type="component" value="Unassembled WGS sequence"/>
</dbReference>
<dbReference type="NCBIfam" id="NF004363">
    <property type="entry name" value="PRK05738.2-4"/>
    <property type="match status" value="1"/>
</dbReference>
<evidence type="ECO:0000256" key="1">
    <source>
        <dbReference type="ARBA" id="ARBA00006700"/>
    </source>
</evidence>
<dbReference type="Gene3D" id="3.30.70.330">
    <property type="match status" value="1"/>
</dbReference>
<proteinExistence type="inferred from homology"/>
<evidence type="ECO:0000256" key="3">
    <source>
        <dbReference type="ARBA" id="ARBA00023274"/>
    </source>
</evidence>
<dbReference type="GO" id="GO:1990904">
    <property type="term" value="C:ribonucleoprotein complex"/>
    <property type="evidence" value="ECO:0007669"/>
    <property type="project" value="UniProtKB-KW"/>
</dbReference>
<gene>
    <name evidence="4" type="primary">rplW</name>
    <name evidence="6" type="ORF">UU70_C0030G0012</name>
</gene>